<dbReference type="GO" id="GO:0046872">
    <property type="term" value="F:metal ion binding"/>
    <property type="evidence" value="ECO:0007669"/>
    <property type="project" value="UniProtKB-KW"/>
</dbReference>
<evidence type="ECO:0000256" key="2">
    <source>
        <dbReference type="ARBA" id="ARBA00007265"/>
    </source>
</evidence>
<dbReference type="Pfam" id="PF12627">
    <property type="entry name" value="PolyA_pol_RNAbd"/>
    <property type="match status" value="1"/>
</dbReference>
<dbReference type="InterPro" id="IPR032828">
    <property type="entry name" value="PolyA_RNA-bd"/>
</dbReference>
<keyword evidence="7" id="KW-0479">Metal-binding</keyword>
<reference evidence="14 15" key="1">
    <citation type="submission" date="2019-03" db="EMBL/GenBank/DDBJ databases">
        <title>Genomic Encyclopedia of Type Strains, Phase IV (KMG-IV): sequencing the most valuable type-strain genomes for metagenomic binning, comparative biology and taxonomic classification.</title>
        <authorList>
            <person name="Goeker M."/>
        </authorList>
    </citation>
    <scope>NUCLEOTIDE SEQUENCE [LARGE SCALE GENOMIC DNA]</scope>
    <source>
        <strain evidence="14 15">DSM 100055</strain>
    </source>
</reference>
<keyword evidence="8" id="KW-0547">Nucleotide-binding</keyword>
<keyword evidence="10 12" id="KW-0694">RNA-binding</keyword>
<evidence type="ECO:0000259" key="13">
    <source>
        <dbReference type="PROSITE" id="PS51371"/>
    </source>
</evidence>
<keyword evidence="5" id="KW-0819">tRNA processing</keyword>
<dbReference type="RefSeq" id="WP_134112381.1">
    <property type="nucleotide sequence ID" value="NZ_SOBG01000002.1"/>
</dbReference>
<evidence type="ECO:0000256" key="11">
    <source>
        <dbReference type="PROSITE-ProRule" id="PRU00703"/>
    </source>
</evidence>
<accession>A0AA46DZG8</accession>
<keyword evidence="4 12" id="KW-0808">Transferase</keyword>
<dbReference type="SUPFAM" id="SSF54631">
    <property type="entry name" value="CBS-domain pair"/>
    <property type="match status" value="1"/>
</dbReference>
<dbReference type="Gene3D" id="3.10.310.30">
    <property type="match status" value="1"/>
</dbReference>
<evidence type="ECO:0000256" key="4">
    <source>
        <dbReference type="ARBA" id="ARBA00022679"/>
    </source>
</evidence>
<evidence type="ECO:0000256" key="1">
    <source>
        <dbReference type="ARBA" id="ARBA00001946"/>
    </source>
</evidence>
<dbReference type="CDD" id="cd04595">
    <property type="entry name" value="CBS_pair_DHH_polyA_Pol_assoc"/>
    <property type="match status" value="1"/>
</dbReference>
<dbReference type="InterPro" id="IPR052390">
    <property type="entry name" value="tRNA_nt/polyA_polymerase"/>
</dbReference>
<dbReference type="InterPro" id="IPR003156">
    <property type="entry name" value="DHHA1_dom"/>
</dbReference>
<keyword evidence="6" id="KW-0548">Nucleotidyltransferase</keyword>
<proteinExistence type="inferred from homology"/>
<dbReference type="GO" id="GO:0000166">
    <property type="term" value="F:nucleotide binding"/>
    <property type="evidence" value="ECO:0007669"/>
    <property type="project" value="UniProtKB-KW"/>
</dbReference>
<dbReference type="PROSITE" id="PS51371">
    <property type="entry name" value="CBS"/>
    <property type="match status" value="2"/>
</dbReference>
<dbReference type="GO" id="GO:0000049">
    <property type="term" value="F:tRNA binding"/>
    <property type="evidence" value="ECO:0007669"/>
    <property type="project" value="UniProtKB-KW"/>
</dbReference>
<evidence type="ECO:0000313" key="15">
    <source>
        <dbReference type="Proteomes" id="UP000294678"/>
    </source>
</evidence>
<dbReference type="Gene3D" id="3.30.460.10">
    <property type="entry name" value="Beta Polymerase, domain 2"/>
    <property type="match status" value="1"/>
</dbReference>
<sequence length="858" mass="99570">MEIITSHIHLDLDGFASMILAKKLYPNAKLIFSGNVSKNVKEIANLYQDILNIEKIKDIDLNEITKLIIVDTSNINRIGNFKNIIYKKNVEIIIYDHHSANNNDIKKGKIFKNIIGSNSSNILKYIFKKNIKLNNYEATIALMGIYEDTGNFTFKNTTYEDMYFASKLLKFGANLDMVLEFVNKNLQTNEFELFLNFLNSGETIDHYSHKIFITKIIGNKFHKNLDVIANKIMDIKDCDACFLLYSYDNNISIIARSTSKSIKLDEILKKFNGGGHSEAASGFLRNVNINEIFLDLKNEISNFIPQNKTAKYIMSTPVKYVKPDAKIKDVHKIMIYFGYSGIPVIKDDTPIGIISRRDIDKAIHHGFSNAPVKAYMTSNIIISTPNTSIEDLKKIIIENEIGRVPIVENNKLIGIVTRTDILRNLYEQKFILKKPVEKNPKIININLLNKFPKEIIDIFNIIEKVSKHRNEKAYLVGGIVRDLILNIKNLDIDIVIEGDAIAFAKELNVFLNIKKIITHEKFKTAIIFLETGLNIDLASSRLEYYEYPTSLPTVSYSSIDKDLYRRDFTINAMALEIDYNNFGKLIDYYNGYYDLINKKIKILHNLSFIEDPTRIIRAIRFASRYNFDIESDTEKFLIQAVNDGFLNKISFDRLKNEIIKILKDKNPHKALNLFEKFNIFEKFNLNIIITPSTYNIFKKVLENKDEIIKNNVKPWQILLITLFRRLNSEDLKTIFHRFGFKNKFIRKISIGINERKIIVEKLKTANKNSKIYFLLNNIPLEIIYLIKYSYPEIENKINLYLNQLQNIVPIINGKILLKNGYTESKKIKNIIKHALELQLDNENYTIKEILKELHEKHI</sequence>
<dbReference type="InterPro" id="IPR002646">
    <property type="entry name" value="PolA_pol_head_dom"/>
</dbReference>
<dbReference type="Pfam" id="PF01743">
    <property type="entry name" value="PolyA_pol"/>
    <property type="match status" value="1"/>
</dbReference>
<keyword evidence="9" id="KW-0460">Magnesium</keyword>
<evidence type="ECO:0000256" key="10">
    <source>
        <dbReference type="ARBA" id="ARBA00022884"/>
    </source>
</evidence>
<evidence type="ECO:0000256" key="3">
    <source>
        <dbReference type="ARBA" id="ARBA00022555"/>
    </source>
</evidence>
<keyword evidence="11" id="KW-0129">CBS domain</keyword>
<evidence type="ECO:0000256" key="6">
    <source>
        <dbReference type="ARBA" id="ARBA00022695"/>
    </source>
</evidence>
<comment type="cofactor">
    <cofactor evidence="1">
        <name>Mg(2+)</name>
        <dbReference type="ChEBI" id="CHEBI:18420"/>
    </cofactor>
</comment>
<evidence type="ECO:0000256" key="12">
    <source>
        <dbReference type="RuleBase" id="RU003953"/>
    </source>
</evidence>
<name>A0AA46DZG8_9FUSO</name>
<keyword evidence="15" id="KW-1185">Reference proteome</keyword>
<evidence type="ECO:0000256" key="5">
    <source>
        <dbReference type="ARBA" id="ARBA00022694"/>
    </source>
</evidence>
<dbReference type="InterPro" id="IPR000644">
    <property type="entry name" value="CBS_dom"/>
</dbReference>
<evidence type="ECO:0000256" key="7">
    <source>
        <dbReference type="ARBA" id="ARBA00022723"/>
    </source>
</evidence>
<dbReference type="InterPro" id="IPR043519">
    <property type="entry name" value="NT_sf"/>
</dbReference>
<feature type="domain" description="CBS" evidence="13">
    <location>
        <begin position="314"/>
        <end position="372"/>
    </location>
</feature>
<comment type="similarity">
    <text evidence="2 12">Belongs to the tRNA nucleotidyltransferase/poly(A) polymerase family.</text>
</comment>
<evidence type="ECO:0000256" key="8">
    <source>
        <dbReference type="ARBA" id="ARBA00022741"/>
    </source>
</evidence>
<dbReference type="GO" id="GO:0008033">
    <property type="term" value="P:tRNA processing"/>
    <property type="evidence" value="ECO:0007669"/>
    <property type="project" value="UniProtKB-KW"/>
</dbReference>
<dbReference type="EMBL" id="SOBG01000002">
    <property type="protein sequence ID" value="TDT71785.1"/>
    <property type="molecule type" value="Genomic_DNA"/>
</dbReference>
<evidence type="ECO:0000256" key="9">
    <source>
        <dbReference type="ARBA" id="ARBA00022842"/>
    </source>
</evidence>
<gene>
    <name evidence="14" type="ORF">EV215_0469</name>
</gene>
<evidence type="ECO:0000313" key="14">
    <source>
        <dbReference type="EMBL" id="TDT71785.1"/>
    </source>
</evidence>
<dbReference type="Gene3D" id="1.10.3090.10">
    <property type="entry name" value="cca-adding enzyme, domain 2"/>
    <property type="match status" value="1"/>
</dbReference>
<dbReference type="CDD" id="cd05398">
    <property type="entry name" value="NT_ClassII-CCAase"/>
    <property type="match status" value="1"/>
</dbReference>
<dbReference type="Pfam" id="PF02272">
    <property type="entry name" value="DHHA1"/>
    <property type="match status" value="1"/>
</dbReference>
<dbReference type="Gene3D" id="3.10.580.10">
    <property type="entry name" value="CBS-domain"/>
    <property type="match status" value="1"/>
</dbReference>
<dbReference type="SUPFAM" id="SSF81891">
    <property type="entry name" value="Poly A polymerase C-terminal region-like"/>
    <property type="match status" value="1"/>
</dbReference>
<dbReference type="InterPro" id="IPR038763">
    <property type="entry name" value="DHH_sf"/>
</dbReference>
<dbReference type="InterPro" id="IPR046342">
    <property type="entry name" value="CBS_dom_sf"/>
</dbReference>
<dbReference type="SUPFAM" id="SSF81301">
    <property type="entry name" value="Nucleotidyltransferase"/>
    <property type="match status" value="1"/>
</dbReference>
<protein>
    <submittedName>
        <fullName evidence="14">tRNA nucleotidyltransferase (CCA-adding enzyme)</fullName>
    </submittedName>
</protein>
<organism evidence="14 15">
    <name type="scientific">Hypnocyclicus thermotrophus</name>
    <dbReference type="NCBI Taxonomy" id="1627895"/>
    <lineage>
        <taxon>Bacteria</taxon>
        <taxon>Fusobacteriati</taxon>
        <taxon>Fusobacteriota</taxon>
        <taxon>Fusobacteriia</taxon>
        <taxon>Fusobacteriales</taxon>
        <taxon>Fusobacteriaceae</taxon>
        <taxon>Hypnocyclicus</taxon>
    </lineage>
</organism>
<comment type="caution">
    <text evidence="14">The sequence shown here is derived from an EMBL/GenBank/DDBJ whole genome shotgun (WGS) entry which is preliminary data.</text>
</comment>
<dbReference type="PANTHER" id="PTHR47788">
    <property type="entry name" value="POLYA POLYMERASE"/>
    <property type="match status" value="1"/>
</dbReference>
<feature type="domain" description="CBS" evidence="13">
    <location>
        <begin position="376"/>
        <end position="431"/>
    </location>
</feature>
<dbReference type="AlphaFoldDB" id="A0AA46DZG8"/>
<dbReference type="SUPFAM" id="SSF64182">
    <property type="entry name" value="DHH phosphoesterases"/>
    <property type="match status" value="1"/>
</dbReference>
<dbReference type="SMART" id="SM00116">
    <property type="entry name" value="CBS"/>
    <property type="match status" value="2"/>
</dbReference>
<dbReference type="Proteomes" id="UP000294678">
    <property type="component" value="Unassembled WGS sequence"/>
</dbReference>
<keyword evidence="3" id="KW-0820">tRNA-binding</keyword>
<dbReference type="InterPro" id="IPR001667">
    <property type="entry name" value="DDH_dom"/>
</dbReference>
<dbReference type="Gene3D" id="3.90.1640.10">
    <property type="entry name" value="inorganic pyrophosphatase (n-terminal core)"/>
    <property type="match status" value="1"/>
</dbReference>
<dbReference type="PANTHER" id="PTHR47788:SF1">
    <property type="entry name" value="A-ADDING TRNA NUCLEOTIDYLTRANSFERASE"/>
    <property type="match status" value="1"/>
</dbReference>
<dbReference type="Pfam" id="PF01368">
    <property type="entry name" value="DHH"/>
    <property type="match status" value="1"/>
</dbReference>
<dbReference type="Pfam" id="PF00571">
    <property type="entry name" value="CBS"/>
    <property type="match status" value="2"/>
</dbReference>
<dbReference type="GO" id="GO:0016779">
    <property type="term" value="F:nucleotidyltransferase activity"/>
    <property type="evidence" value="ECO:0007669"/>
    <property type="project" value="UniProtKB-KW"/>
</dbReference>